<protein>
    <recommendedName>
        <fullName evidence="2">Regulatory protein YycH domain-containing protein</fullName>
    </recommendedName>
</protein>
<dbReference type="EMBL" id="MOOV01000141">
    <property type="protein sequence ID" value="OUB96674.1"/>
    <property type="molecule type" value="Genomic_DNA"/>
</dbReference>
<evidence type="ECO:0000313" key="3">
    <source>
        <dbReference type="EMBL" id="OUB96674.1"/>
    </source>
</evidence>
<feature type="transmembrane region" description="Helical" evidence="1">
    <location>
        <begin position="9"/>
        <end position="29"/>
    </location>
</feature>
<sequence>MSMENFKTIVLINLVVISLFLTFNLWTYVPDSTSMQNAKFVQGNEGMNQTKISDVVRPTSIIVHKDKNHYGSRREADIESIYKPLELGELHDFREISITKGDFLSYVHGEGKVELVFPTDIPFDAVKSMFNMKEKSTDKPKHFNRILLDPSRSKDQEIKINFVSDGDNFKIYEAKLSGLYLKDIVNAQNQFIVSAKPYFDYQLNDMKKLFLPDGTTELSNITYISSNLAVDTFKNALFSDPRYLSPITEMSKETFTDGIRSMEIENDRHMLKYKNSSVLTEKTIDNLMLLQKSFEFVSGHSGSLDSYRLDYMNKGETVFRLNEDGYPVFNADGLAELRQVWGSEEVMEYERPLLSLNTKGIEQKVTLPSGHVVIASLENNPEIKKQLIKDIGIGYKLSLDGQVVRLQPIWYVKLVEDETGKQKIYEWSEGGLNGLGSD</sequence>
<dbReference type="Proteomes" id="UP000195160">
    <property type="component" value="Unassembled WGS sequence"/>
</dbReference>
<dbReference type="InterPro" id="IPR042274">
    <property type="entry name" value="YycH/YycI_2"/>
</dbReference>
<dbReference type="Pfam" id="PF07435">
    <property type="entry name" value="YycH"/>
    <property type="match status" value="1"/>
</dbReference>
<proteinExistence type="predicted"/>
<gene>
    <name evidence="3" type="ORF">BK784_18795</name>
</gene>
<dbReference type="RefSeq" id="WP_088067669.1">
    <property type="nucleotide sequence ID" value="NZ_MOOV01000141.1"/>
</dbReference>
<dbReference type="AlphaFoldDB" id="A0A9X6RF61"/>
<accession>A0A9X6RF61</accession>
<comment type="caution">
    <text evidence="3">The sequence shown here is derived from an EMBL/GenBank/DDBJ whole genome shotgun (WGS) entry which is preliminary data.</text>
</comment>
<evidence type="ECO:0000259" key="2">
    <source>
        <dbReference type="Pfam" id="PF07435"/>
    </source>
</evidence>
<reference evidence="3 4" key="1">
    <citation type="submission" date="2016-10" db="EMBL/GenBank/DDBJ databases">
        <title>Comparative genomics of Bacillus thuringiensis reveals a path to pathogens against multiple invertebrate hosts.</title>
        <authorList>
            <person name="Zheng J."/>
            <person name="Gao Q."/>
            <person name="Liu H."/>
            <person name="Peng D."/>
            <person name="Ruan L."/>
            <person name="Sun M."/>
        </authorList>
    </citation>
    <scope>NUCLEOTIDE SEQUENCE [LARGE SCALE GENOMIC DNA]</scope>
    <source>
        <strain evidence="3">T30001</strain>
    </source>
</reference>
<dbReference type="Gene3D" id="3.30.310.160">
    <property type="entry name" value="YycH protein, domain 2"/>
    <property type="match status" value="1"/>
</dbReference>
<evidence type="ECO:0000313" key="4">
    <source>
        <dbReference type="Proteomes" id="UP000195160"/>
    </source>
</evidence>
<evidence type="ECO:0000256" key="1">
    <source>
        <dbReference type="SAM" id="Phobius"/>
    </source>
</evidence>
<dbReference type="Gene3D" id="3.10.450.310">
    <property type="match status" value="1"/>
</dbReference>
<organism evidence="3 4">
    <name type="scientific">Bacillus thuringiensis subsp. medellin</name>
    <dbReference type="NCBI Taxonomy" id="79672"/>
    <lineage>
        <taxon>Bacteria</taxon>
        <taxon>Bacillati</taxon>
        <taxon>Bacillota</taxon>
        <taxon>Bacilli</taxon>
        <taxon>Bacillales</taxon>
        <taxon>Bacillaceae</taxon>
        <taxon>Bacillus</taxon>
        <taxon>Bacillus cereus group</taxon>
    </lineage>
</organism>
<name>A0A9X6RF61_BACTV</name>
<keyword evidence="1" id="KW-0472">Membrane</keyword>
<dbReference type="InterPro" id="IPR009996">
    <property type="entry name" value="YycH"/>
</dbReference>
<dbReference type="CDD" id="cd15787">
    <property type="entry name" value="YycH_N"/>
    <property type="match status" value="1"/>
</dbReference>
<feature type="domain" description="Regulatory protein YycH" evidence="2">
    <location>
        <begin position="4"/>
        <end position="414"/>
    </location>
</feature>
<keyword evidence="1" id="KW-0812">Transmembrane</keyword>
<keyword evidence="1" id="KW-1133">Transmembrane helix</keyword>